<keyword evidence="13" id="KW-1185">Reference proteome</keyword>
<keyword evidence="8 11" id="KW-0808">Transferase</keyword>
<evidence type="ECO:0000256" key="11">
    <source>
        <dbReference type="HAMAP-Rule" id="MF_00230"/>
    </source>
</evidence>
<reference evidence="12 13" key="1">
    <citation type="submission" date="2021-03" db="EMBL/GenBank/DDBJ databases">
        <title>Genomic Encyclopedia of Type Strains, Phase IV (KMG-IV): sequencing the most valuable type-strain genomes for metagenomic binning, comparative biology and taxonomic classification.</title>
        <authorList>
            <person name="Goeker M."/>
        </authorList>
    </citation>
    <scope>NUCLEOTIDE SEQUENCE [LARGE SCALE GENOMIC DNA]</scope>
    <source>
        <strain evidence="12 13">DSM 28783</strain>
    </source>
</reference>
<comment type="catalytic activity">
    <reaction evidence="10 11">
        <text>5,6-dimethylbenzimidazole + nicotinate beta-D-ribonucleotide = alpha-ribazole 5'-phosphate + nicotinate + H(+)</text>
        <dbReference type="Rhea" id="RHEA:11196"/>
        <dbReference type="ChEBI" id="CHEBI:15378"/>
        <dbReference type="ChEBI" id="CHEBI:15890"/>
        <dbReference type="ChEBI" id="CHEBI:32544"/>
        <dbReference type="ChEBI" id="CHEBI:57502"/>
        <dbReference type="ChEBI" id="CHEBI:57918"/>
        <dbReference type="EC" id="2.4.2.21"/>
    </reaction>
</comment>
<evidence type="ECO:0000256" key="8">
    <source>
        <dbReference type="ARBA" id="ARBA00022679"/>
    </source>
</evidence>
<dbReference type="GO" id="GO:0008939">
    <property type="term" value="F:nicotinate-nucleotide-dimethylbenzimidazole phosphoribosyltransferase activity"/>
    <property type="evidence" value="ECO:0007669"/>
    <property type="project" value="UniProtKB-EC"/>
</dbReference>
<dbReference type="NCBIfam" id="TIGR03160">
    <property type="entry name" value="cobT_DBIPRT"/>
    <property type="match status" value="1"/>
</dbReference>
<feature type="active site" description="Proton acceptor" evidence="11">
    <location>
        <position position="317"/>
    </location>
</feature>
<dbReference type="PANTHER" id="PTHR43463:SF1">
    <property type="entry name" value="NICOTINATE-NUCLEOTIDE--DIMETHYLBENZIMIDAZOLE PHOSPHORIBOSYLTRANSFERASE"/>
    <property type="match status" value="1"/>
</dbReference>
<sequence>MELLKKTLNSIEKKDEEAIKDAWNRIDNLTKPIGSLGELEKIAVKMAGITGKVKNKIHKKNIVIMCADNGIWEEGISSCGQDLTAIVTNNFTRGITGVCVLADFYNSDTTVVDIGVKVDMNNPKIINRKVNYGTKDIAKGPAMTSDEAVKAIEAGIETVDKLAKDGYDLIGTGEMGVCNTATSAAVLGGLTGLEIDQVAGKGSGITDEQLYLKREAIKKALEVNKPDKNDVIDVLSKVGGFDICGLCGCFLGAAKNRIPIVIDGFISSVAALCAVRLNGDVGDYIFPSHLSAEPGAKYIMNELNLKPMLNLDMRLGEGSGCPLAFGIIESALYTMNNMATFEEAKIDSSNLVDIREDENK</sequence>
<evidence type="ECO:0000256" key="9">
    <source>
        <dbReference type="ARBA" id="ARBA00030686"/>
    </source>
</evidence>
<proteinExistence type="inferred from homology"/>
<dbReference type="InterPro" id="IPR017846">
    <property type="entry name" value="Nict_dMeBzImd_PRibTrfase_bact"/>
</dbReference>
<dbReference type="NCBIfam" id="NF000996">
    <property type="entry name" value="PRK00105.1"/>
    <property type="match status" value="1"/>
</dbReference>
<evidence type="ECO:0000313" key="13">
    <source>
        <dbReference type="Proteomes" id="UP001519307"/>
    </source>
</evidence>
<dbReference type="EMBL" id="JAGGLM010000005">
    <property type="protein sequence ID" value="MBP2032545.1"/>
    <property type="molecule type" value="Genomic_DNA"/>
</dbReference>
<dbReference type="RefSeq" id="WP_209701734.1">
    <property type="nucleotide sequence ID" value="NZ_JAGGLM010000005.1"/>
</dbReference>
<evidence type="ECO:0000256" key="10">
    <source>
        <dbReference type="ARBA" id="ARBA00047340"/>
    </source>
</evidence>
<evidence type="ECO:0000256" key="6">
    <source>
        <dbReference type="ARBA" id="ARBA00022573"/>
    </source>
</evidence>
<dbReference type="Proteomes" id="UP001519307">
    <property type="component" value="Unassembled WGS sequence"/>
</dbReference>
<name>A0ABS4KR87_9CLOT</name>
<dbReference type="PANTHER" id="PTHR43463">
    <property type="entry name" value="NICOTINATE-NUCLEOTIDE--DIMETHYLBENZIMIDAZOLE PHOSPHORIBOSYLTRANSFERASE"/>
    <property type="match status" value="1"/>
</dbReference>
<dbReference type="InterPro" id="IPR036087">
    <property type="entry name" value="Nict_dMeBzImd_PRibTrfase_sf"/>
</dbReference>
<keyword evidence="6 11" id="KW-0169">Cobalamin biosynthesis</keyword>
<gene>
    <name evidence="11" type="primary">cobT</name>
    <name evidence="12" type="ORF">J2Z42_001217</name>
</gene>
<keyword evidence="7 11" id="KW-0328">Glycosyltransferase</keyword>
<dbReference type="Gene3D" id="1.10.1610.10">
    <property type="match status" value="1"/>
</dbReference>
<comment type="caution">
    <text evidence="12">The sequence shown here is derived from an EMBL/GenBank/DDBJ whole genome shotgun (WGS) entry which is preliminary data.</text>
</comment>
<dbReference type="HAMAP" id="MF_00230">
    <property type="entry name" value="CobT"/>
    <property type="match status" value="1"/>
</dbReference>
<evidence type="ECO:0000256" key="2">
    <source>
        <dbReference type="ARBA" id="ARBA00005049"/>
    </source>
</evidence>
<dbReference type="SUPFAM" id="SSF52733">
    <property type="entry name" value="Nicotinate mononucleotide:5,6-dimethylbenzimidazole phosphoribosyltransferase (CobT)"/>
    <property type="match status" value="1"/>
</dbReference>
<organism evidence="12 13">
    <name type="scientific">Clostridium algifaecis</name>
    <dbReference type="NCBI Taxonomy" id="1472040"/>
    <lineage>
        <taxon>Bacteria</taxon>
        <taxon>Bacillati</taxon>
        <taxon>Bacillota</taxon>
        <taxon>Clostridia</taxon>
        <taxon>Eubacteriales</taxon>
        <taxon>Clostridiaceae</taxon>
        <taxon>Clostridium</taxon>
    </lineage>
</organism>
<comment type="pathway">
    <text evidence="2 11">Nucleoside biosynthesis; alpha-ribazole biosynthesis; alpha-ribazole from 5,6-dimethylbenzimidazole: step 1/2.</text>
</comment>
<dbReference type="CDD" id="cd02439">
    <property type="entry name" value="DMB-PRT_CobT"/>
    <property type="match status" value="1"/>
</dbReference>
<protein>
    <recommendedName>
        <fullName evidence="5 11">Nicotinate-nucleotide--dimethylbenzimidazole phosphoribosyltransferase</fullName>
        <shortName evidence="11">NN:DBI PRT</shortName>
        <ecNumber evidence="4 11">2.4.2.21</ecNumber>
    </recommendedName>
    <alternativeName>
        <fullName evidence="9 11">N(1)-alpha-phosphoribosyltransferase</fullName>
    </alternativeName>
</protein>
<evidence type="ECO:0000256" key="5">
    <source>
        <dbReference type="ARBA" id="ARBA00015486"/>
    </source>
</evidence>
<dbReference type="Pfam" id="PF02277">
    <property type="entry name" value="DBI_PRT"/>
    <property type="match status" value="1"/>
</dbReference>
<dbReference type="Gene3D" id="3.40.50.10210">
    <property type="match status" value="1"/>
</dbReference>
<comment type="function">
    <text evidence="1 11">Catalyzes the synthesis of alpha-ribazole-5'-phosphate from nicotinate mononucleotide (NAMN) and 5,6-dimethylbenzimidazole (DMB).</text>
</comment>
<dbReference type="EC" id="2.4.2.21" evidence="4 11"/>
<accession>A0ABS4KR87</accession>
<evidence type="ECO:0000256" key="7">
    <source>
        <dbReference type="ARBA" id="ARBA00022676"/>
    </source>
</evidence>
<comment type="similarity">
    <text evidence="3 11">Belongs to the CobT family.</text>
</comment>
<evidence type="ECO:0000256" key="4">
    <source>
        <dbReference type="ARBA" id="ARBA00011991"/>
    </source>
</evidence>
<dbReference type="InterPro" id="IPR023195">
    <property type="entry name" value="Nict_dMeBzImd_PRibTrfase_N"/>
</dbReference>
<evidence type="ECO:0000256" key="3">
    <source>
        <dbReference type="ARBA" id="ARBA00007110"/>
    </source>
</evidence>
<evidence type="ECO:0000313" key="12">
    <source>
        <dbReference type="EMBL" id="MBP2032545.1"/>
    </source>
</evidence>
<dbReference type="InterPro" id="IPR003200">
    <property type="entry name" value="Nict_dMeBzImd_PRibTrfase"/>
</dbReference>
<evidence type="ECO:0000256" key="1">
    <source>
        <dbReference type="ARBA" id="ARBA00002197"/>
    </source>
</evidence>